<protein>
    <submittedName>
        <fullName evidence="1">Uncharacterized protein</fullName>
    </submittedName>
</protein>
<evidence type="ECO:0000313" key="1">
    <source>
        <dbReference type="EMBL" id="KAH9311437.1"/>
    </source>
</evidence>
<evidence type="ECO:0000313" key="2">
    <source>
        <dbReference type="Proteomes" id="UP000824469"/>
    </source>
</evidence>
<reference evidence="1 2" key="1">
    <citation type="journal article" date="2021" name="Nat. Plants">
        <title>The Taxus genome provides insights into paclitaxel biosynthesis.</title>
        <authorList>
            <person name="Xiong X."/>
            <person name="Gou J."/>
            <person name="Liao Q."/>
            <person name="Li Y."/>
            <person name="Zhou Q."/>
            <person name="Bi G."/>
            <person name="Li C."/>
            <person name="Du R."/>
            <person name="Wang X."/>
            <person name="Sun T."/>
            <person name="Guo L."/>
            <person name="Liang H."/>
            <person name="Lu P."/>
            <person name="Wu Y."/>
            <person name="Zhang Z."/>
            <person name="Ro D.K."/>
            <person name="Shang Y."/>
            <person name="Huang S."/>
            <person name="Yan J."/>
        </authorList>
    </citation>
    <scope>NUCLEOTIDE SEQUENCE [LARGE SCALE GENOMIC DNA]</scope>
    <source>
        <strain evidence="1">Ta-2019</strain>
    </source>
</reference>
<organism evidence="1 2">
    <name type="scientific">Taxus chinensis</name>
    <name type="common">Chinese yew</name>
    <name type="synonym">Taxus wallichiana var. chinensis</name>
    <dbReference type="NCBI Taxonomy" id="29808"/>
    <lineage>
        <taxon>Eukaryota</taxon>
        <taxon>Viridiplantae</taxon>
        <taxon>Streptophyta</taxon>
        <taxon>Embryophyta</taxon>
        <taxon>Tracheophyta</taxon>
        <taxon>Spermatophyta</taxon>
        <taxon>Pinopsida</taxon>
        <taxon>Pinidae</taxon>
        <taxon>Conifers II</taxon>
        <taxon>Cupressales</taxon>
        <taxon>Taxaceae</taxon>
        <taxon>Taxus</taxon>
    </lineage>
</organism>
<keyword evidence="2" id="KW-1185">Reference proteome</keyword>
<accession>A0AA38L8M7</accession>
<dbReference type="AlphaFoldDB" id="A0AA38L8M7"/>
<sequence>NGFEVRGVEMPPRRVARARVVVANVAGRLDEIVEMLRVVQIRLTAVEEDRRKRFTLRDGVSDVEVEELETEEARQTL</sequence>
<comment type="caution">
    <text evidence="1">The sequence shown here is derived from an EMBL/GenBank/DDBJ whole genome shotgun (WGS) entry which is preliminary data.</text>
</comment>
<dbReference type="EMBL" id="JAHRHJ020000006">
    <property type="protein sequence ID" value="KAH9311437.1"/>
    <property type="molecule type" value="Genomic_DNA"/>
</dbReference>
<proteinExistence type="predicted"/>
<name>A0AA38L8M7_TAXCH</name>
<feature type="non-terminal residue" evidence="1">
    <location>
        <position position="1"/>
    </location>
</feature>
<dbReference type="Proteomes" id="UP000824469">
    <property type="component" value="Unassembled WGS sequence"/>
</dbReference>
<gene>
    <name evidence="1" type="ORF">KI387_026472</name>
</gene>